<dbReference type="GO" id="GO:0006313">
    <property type="term" value="P:DNA transposition"/>
    <property type="evidence" value="ECO:0007669"/>
    <property type="project" value="InterPro"/>
</dbReference>
<dbReference type="eggNOG" id="COG4644">
    <property type="taxonomic scope" value="Bacteria"/>
</dbReference>
<feature type="domain" description="Tn3 transposase DDE" evidence="5">
    <location>
        <begin position="432"/>
        <end position="814"/>
    </location>
</feature>
<dbReference type="EMBL" id="AAUJ02000001">
    <property type="protein sequence ID" value="EED70528.1"/>
    <property type="molecule type" value="Genomic_DNA"/>
</dbReference>
<evidence type="ECO:0000313" key="7">
    <source>
        <dbReference type="Proteomes" id="UP000003039"/>
    </source>
</evidence>
<dbReference type="NCBIfam" id="NF033527">
    <property type="entry name" value="transpos_Tn3"/>
    <property type="match status" value="1"/>
</dbReference>
<dbReference type="InterPro" id="IPR002513">
    <property type="entry name" value="Tn3_Tnp_DDE_dom"/>
</dbReference>
<keyword evidence="3" id="KW-0238">DNA-binding</keyword>
<dbReference type="GO" id="GO:0003677">
    <property type="term" value="F:DNA binding"/>
    <property type="evidence" value="ECO:0007669"/>
    <property type="project" value="UniProtKB-KW"/>
</dbReference>
<comment type="similarity">
    <text evidence="1">Belongs to the transposase 7 family.</text>
</comment>
<reference evidence="6 7" key="1">
    <citation type="journal article" date="2004" name="Appl. Environ. Microbiol.">
        <title>Mineralization of individual congeners of linear alkylbenzenesulfonate by defined pairs of heterotrophic bacteria.</title>
        <authorList>
            <person name="Schleheck D."/>
            <person name="Knepper T.P."/>
            <person name="Fischer K."/>
            <person name="Cook A.M."/>
        </authorList>
    </citation>
    <scope>NUCLEOTIDE SEQUENCE [LARGE SCALE GENOMIC DNA]</scope>
    <source>
        <strain evidence="7">DSM 14576 / KF-1</strain>
    </source>
</reference>
<sequence length="839" mass="93633">MARCADRDQLLVRARQWLYKNKLVIVHERAIRTLIAAALAQLEVETGTAIAASVDPATLDRWRASVSELRPDGQTQQSWLWAAPAKHSTRQISEVLERIDLLYTLDVHKHLADIPDLILRRYARRLVSRPPSAGAKIKEPARTVEVACFLRYCLFTTTDQLILMVQRRIADLWRQAAADVPATVNWAAMYKTLLGELVALSAQGAVPDAELRARLEALITETQKRKPPSRASLVREGLIDGIRPVRSLLVAIAKLPWQATGEHPAIEYLAKLQALYLKGSRKLPVEVVAPSLGMIWQVSISSPDRERAFQALEVATLFALRRAVRNGSVWIEHSLSFRGRARLFFTDERWQAESKKHYARLSLPSKAATFLKPLLARVTAGVDAVAAAARSGVLRVDDELHLSPLPAEDEDPEVTKLRAALDHRIGEVQLPEVILAVDAQVRFSWIMLGREPRSTDELLMVYAGIMAHGTSLTAVECARMIPQLSATSIRQAMRWARDERRLSQACQAVLEFMQRHPIAATWGRSDLASSDMMSMETTKRVWQARLDPRRNTPSIGIYSHVKDRWGIFHAQPFVLNERQAGVAIEGVIRQEKLETSQLAVDTHGYTDFAMSHARLLGFDLCPRLKELKQRHLFVPRGTKVPAEIAAVCEANVDVALIEKHWDSLVHLAASVMSGHASAVAALARFGSAAQGDPIYEAGVQLGRLLRTAFLADYFVKDAFRNELRRVLNRGEAVNALKRAIYTGRISPAQAKRVDEMQAVADALSLMANIVMAWNTSQMQAVLDRWSNRRQVIPPELIGKIAPTRLESINLRGVFRFPVDRYADQILPSRPNASITGTNG</sequence>
<keyword evidence="2" id="KW-0815">Transposition</keyword>
<comment type="caution">
    <text evidence="6">The sequence shown here is derived from an EMBL/GenBank/DDBJ whole genome shotgun (WGS) entry which is preliminary data.</text>
</comment>
<name>B7X572_COMTK</name>
<dbReference type="AlphaFoldDB" id="B7X572"/>
<evidence type="ECO:0000256" key="1">
    <source>
        <dbReference type="ARBA" id="ARBA00009402"/>
    </source>
</evidence>
<evidence type="ECO:0000313" key="6">
    <source>
        <dbReference type="EMBL" id="EED70528.1"/>
    </source>
</evidence>
<evidence type="ECO:0000259" key="5">
    <source>
        <dbReference type="Pfam" id="PF01526"/>
    </source>
</evidence>
<accession>B7X572</accession>
<proteinExistence type="inferred from homology"/>
<organism evidence="6 7">
    <name type="scientific">Comamonas testosteroni (strain DSM 14576 / KF-1)</name>
    <name type="common">Pseudomonas testosteroni</name>
    <dbReference type="NCBI Taxonomy" id="399795"/>
    <lineage>
        <taxon>Bacteria</taxon>
        <taxon>Pseudomonadati</taxon>
        <taxon>Pseudomonadota</taxon>
        <taxon>Betaproteobacteria</taxon>
        <taxon>Burkholderiales</taxon>
        <taxon>Comamonadaceae</taxon>
        <taxon>Comamonas</taxon>
    </lineage>
</organism>
<evidence type="ECO:0000256" key="3">
    <source>
        <dbReference type="ARBA" id="ARBA00023125"/>
    </source>
</evidence>
<evidence type="ECO:0000256" key="2">
    <source>
        <dbReference type="ARBA" id="ARBA00022578"/>
    </source>
</evidence>
<keyword evidence="4" id="KW-0233">DNA recombination</keyword>
<dbReference type="InterPro" id="IPR047653">
    <property type="entry name" value="Tn3-like_transpos"/>
</dbReference>
<protein>
    <submittedName>
        <fullName evidence="6">Transposase Tn3 family protein</fullName>
    </submittedName>
</protein>
<gene>
    <name evidence="6" type="ORF">CtesDRAFT_PD5476</name>
</gene>
<dbReference type="Proteomes" id="UP000003039">
    <property type="component" value="Unassembled WGS sequence"/>
</dbReference>
<evidence type="ECO:0000256" key="4">
    <source>
        <dbReference type="ARBA" id="ARBA00023172"/>
    </source>
</evidence>
<dbReference type="GO" id="GO:0004803">
    <property type="term" value="F:transposase activity"/>
    <property type="evidence" value="ECO:0007669"/>
    <property type="project" value="InterPro"/>
</dbReference>
<dbReference type="Pfam" id="PF01526">
    <property type="entry name" value="DDE_Tnp_Tn3"/>
    <property type="match status" value="1"/>
</dbReference>